<sequence length="373" mass="38531">MPGVRPIHEPPRSVASGRVSGAKARWCRTVGAAALAAAGASALLTSCAHPKAPDADPPRMPPASFAPALRQGLSAAVGVFGVGLEYSAAELQKPEARRRVGAGRVADRIGAGFVISGAEGLIVTASHAVAGSQRIAVRLPDRRIVAATLVGEDEMADIALLRVPLVLPEPPPQGRSAALRPGDWVLAVGEPYGLNRSVVAGIVGGTDRHFAEDQELLFIQSDLALNPGNSGGPLLDGSGAIVGMNTRTVVGAEGSGGVSLSIPIEIVMQIVGELRDQGHVARPRLGAEFDDVAPFVALDARRAYASGARVGEVGLDSLAERIGLQVGDIIVGMNGRPIGHSGDLARALLAWRSVSGTTLTVFREQAYLELRLQ</sequence>
<keyword evidence="1 4" id="KW-0645">Protease</keyword>
<keyword evidence="5" id="KW-1185">Reference proteome</keyword>
<dbReference type="PRINTS" id="PR00834">
    <property type="entry name" value="PROTEASES2C"/>
</dbReference>
<accession>A2SLK2</accession>
<organism evidence="4 5">
    <name type="scientific">Methylibium petroleiphilum (strain ATCC BAA-1232 / LMG 22953 / PM1)</name>
    <dbReference type="NCBI Taxonomy" id="420662"/>
    <lineage>
        <taxon>Bacteria</taxon>
        <taxon>Pseudomonadati</taxon>
        <taxon>Pseudomonadota</taxon>
        <taxon>Betaproteobacteria</taxon>
        <taxon>Burkholderiales</taxon>
        <taxon>Sphaerotilaceae</taxon>
        <taxon>Methylibium</taxon>
    </lineage>
</organism>
<dbReference type="Pfam" id="PF17820">
    <property type="entry name" value="PDZ_6"/>
    <property type="match status" value="1"/>
</dbReference>
<gene>
    <name evidence="4" type="ordered locus">Mpe_A3488</name>
</gene>
<dbReference type="Pfam" id="PF13365">
    <property type="entry name" value="Trypsin_2"/>
    <property type="match status" value="1"/>
</dbReference>
<name>A2SLK2_METPP</name>
<dbReference type="SMART" id="SM00228">
    <property type="entry name" value="PDZ"/>
    <property type="match status" value="1"/>
</dbReference>
<dbReference type="PANTHER" id="PTHR43343:SF3">
    <property type="entry name" value="PROTEASE DO-LIKE 8, CHLOROPLASTIC"/>
    <property type="match status" value="1"/>
</dbReference>
<dbReference type="Gene3D" id="2.30.42.10">
    <property type="match status" value="1"/>
</dbReference>
<dbReference type="InterPro" id="IPR051201">
    <property type="entry name" value="Chloro_Bact_Ser_Proteases"/>
</dbReference>
<protein>
    <submittedName>
        <fullName evidence="4">Trypsin-like serine protease</fullName>
        <ecNumber evidence="4">3.4.21.-</ecNumber>
    </submittedName>
</protein>
<reference evidence="4 5" key="1">
    <citation type="journal article" date="2007" name="J. Bacteriol.">
        <title>Whole-genome analysis of the methyl tert-butyl ether-degrading beta-proteobacterium Methylibium petroleiphilum PM1.</title>
        <authorList>
            <person name="Kane S.R."/>
            <person name="Chakicherla A.Y."/>
            <person name="Chain P.S.G."/>
            <person name="Schmidt R."/>
            <person name="Shin M.W."/>
            <person name="Legler T.C."/>
            <person name="Scow K.M."/>
            <person name="Larimer F.W."/>
            <person name="Lucas S.M."/>
            <person name="Richardson P.M."/>
            <person name="Hristova K.R."/>
        </authorList>
    </citation>
    <scope>NUCLEOTIDE SEQUENCE [LARGE SCALE GENOMIC DNA]</scope>
    <source>
        <strain evidence="5">ATCC BAA-1232 / LMG 22953 / PM1</strain>
    </source>
</reference>
<proteinExistence type="predicted"/>
<dbReference type="InterPro" id="IPR001940">
    <property type="entry name" value="Peptidase_S1C"/>
</dbReference>
<keyword evidence="2 4" id="KW-0378">Hydrolase</keyword>
<dbReference type="KEGG" id="mpt:Mpe_A3488"/>
<dbReference type="InterPro" id="IPR036034">
    <property type="entry name" value="PDZ_sf"/>
</dbReference>
<dbReference type="eggNOG" id="COG0265">
    <property type="taxonomic scope" value="Bacteria"/>
</dbReference>
<dbReference type="InterPro" id="IPR041489">
    <property type="entry name" value="PDZ_6"/>
</dbReference>
<dbReference type="Gene3D" id="2.40.10.120">
    <property type="match status" value="1"/>
</dbReference>
<dbReference type="InterPro" id="IPR009003">
    <property type="entry name" value="Peptidase_S1_PA"/>
</dbReference>
<evidence type="ECO:0000256" key="1">
    <source>
        <dbReference type="ARBA" id="ARBA00022670"/>
    </source>
</evidence>
<dbReference type="EMBL" id="CP000555">
    <property type="protein sequence ID" value="ABM96441.1"/>
    <property type="molecule type" value="Genomic_DNA"/>
</dbReference>
<dbReference type="Proteomes" id="UP000000366">
    <property type="component" value="Chromosome"/>
</dbReference>
<dbReference type="HOGENOM" id="CLU_020120_1_1_4"/>
<evidence type="ECO:0000313" key="5">
    <source>
        <dbReference type="Proteomes" id="UP000000366"/>
    </source>
</evidence>
<dbReference type="PANTHER" id="PTHR43343">
    <property type="entry name" value="PEPTIDASE S12"/>
    <property type="match status" value="1"/>
</dbReference>
<dbReference type="GO" id="GO:0004252">
    <property type="term" value="F:serine-type endopeptidase activity"/>
    <property type="evidence" value="ECO:0007669"/>
    <property type="project" value="InterPro"/>
</dbReference>
<dbReference type="EC" id="3.4.21.-" evidence="4"/>
<dbReference type="STRING" id="420662.Mpe_A3488"/>
<evidence type="ECO:0000259" key="3">
    <source>
        <dbReference type="SMART" id="SM00228"/>
    </source>
</evidence>
<evidence type="ECO:0000256" key="2">
    <source>
        <dbReference type="ARBA" id="ARBA00022801"/>
    </source>
</evidence>
<dbReference type="InterPro" id="IPR001478">
    <property type="entry name" value="PDZ"/>
</dbReference>
<dbReference type="SUPFAM" id="SSF50494">
    <property type="entry name" value="Trypsin-like serine proteases"/>
    <property type="match status" value="1"/>
</dbReference>
<feature type="domain" description="PDZ" evidence="3">
    <location>
        <begin position="283"/>
        <end position="365"/>
    </location>
</feature>
<evidence type="ECO:0000313" key="4">
    <source>
        <dbReference type="EMBL" id="ABM96441.1"/>
    </source>
</evidence>
<dbReference type="SUPFAM" id="SSF50156">
    <property type="entry name" value="PDZ domain-like"/>
    <property type="match status" value="1"/>
</dbReference>
<dbReference type="AlphaFoldDB" id="A2SLK2"/>
<dbReference type="GO" id="GO:0006508">
    <property type="term" value="P:proteolysis"/>
    <property type="evidence" value="ECO:0007669"/>
    <property type="project" value="UniProtKB-KW"/>
</dbReference>